<protein>
    <recommendedName>
        <fullName evidence="5 6">Transcription termination/antitermination protein NusG</fullName>
    </recommendedName>
</protein>
<dbReference type="GO" id="GO:0006353">
    <property type="term" value="P:DNA-templated transcription termination"/>
    <property type="evidence" value="ECO:0007669"/>
    <property type="project" value="UniProtKB-UniRule"/>
</dbReference>
<dbReference type="InterPro" id="IPR006645">
    <property type="entry name" value="NGN-like_dom"/>
</dbReference>
<dbReference type="InterPro" id="IPR015869">
    <property type="entry name" value="Transcrpt_antiterm_NusG_bac_CS"/>
</dbReference>
<comment type="function">
    <text evidence="5 7">Participates in transcription elongation, termination and antitermination.</text>
</comment>
<evidence type="ECO:0000259" key="9">
    <source>
        <dbReference type="SMART" id="SM00739"/>
    </source>
</evidence>
<dbReference type="CDD" id="cd06091">
    <property type="entry name" value="KOW_NusG"/>
    <property type="match status" value="1"/>
</dbReference>
<gene>
    <name evidence="5 10" type="primary">nusG</name>
    <name evidence="10" type="ORF">E3J33_00935</name>
</gene>
<dbReference type="Gene3D" id="2.30.30.30">
    <property type="match status" value="1"/>
</dbReference>
<keyword evidence="1 5" id="KW-0806">Transcription termination</keyword>
<dbReference type="InterPro" id="IPR001062">
    <property type="entry name" value="Transcrpt_antiterm_NusG"/>
</dbReference>
<dbReference type="NCBIfam" id="TIGR00922">
    <property type="entry name" value="nusG"/>
    <property type="match status" value="1"/>
</dbReference>
<dbReference type="Gene3D" id="3.30.70.940">
    <property type="entry name" value="NusG, N-terminal domain"/>
    <property type="match status" value="1"/>
</dbReference>
<dbReference type="InterPro" id="IPR008991">
    <property type="entry name" value="Translation_prot_SH3-like_sf"/>
</dbReference>
<feature type="domain" description="KOW" evidence="9">
    <location>
        <begin position="126"/>
        <end position="153"/>
    </location>
</feature>
<keyword evidence="2 5" id="KW-0889">Transcription antitermination</keyword>
<dbReference type="PRINTS" id="PR00338">
    <property type="entry name" value="NUSGTNSCPFCT"/>
</dbReference>
<dbReference type="PANTHER" id="PTHR30265">
    <property type="entry name" value="RHO-INTERACTING TRANSCRIPTION TERMINATION FACTOR NUSG"/>
    <property type="match status" value="1"/>
</dbReference>
<dbReference type="InterPro" id="IPR014722">
    <property type="entry name" value="Rib_uL2_dom2"/>
</dbReference>
<proteinExistence type="inferred from homology"/>
<dbReference type="InterPro" id="IPR043425">
    <property type="entry name" value="NusG-like"/>
</dbReference>
<evidence type="ECO:0000313" key="10">
    <source>
        <dbReference type="EMBL" id="TET93962.1"/>
    </source>
</evidence>
<comment type="caution">
    <text evidence="10">The sequence shown here is derived from an EMBL/GenBank/DDBJ whole genome shotgun (WGS) entry which is preliminary data.</text>
</comment>
<feature type="domain" description="NusG-like N-terminal" evidence="8">
    <location>
        <begin position="6"/>
        <end position="114"/>
    </location>
</feature>
<comment type="similarity">
    <text evidence="5 7">Belongs to the NusG family.</text>
</comment>
<dbReference type="GO" id="GO:0006354">
    <property type="term" value="P:DNA-templated transcription elongation"/>
    <property type="evidence" value="ECO:0007669"/>
    <property type="project" value="UniProtKB-UniRule"/>
</dbReference>
<evidence type="ECO:0000256" key="2">
    <source>
        <dbReference type="ARBA" id="ARBA00022814"/>
    </source>
</evidence>
<dbReference type="EMBL" id="SOIJ01000049">
    <property type="protein sequence ID" value="TET93962.1"/>
    <property type="molecule type" value="Genomic_DNA"/>
</dbReference>
<dbReference type="Pfam" id="PF00467">
    <property type="entry name" value="KOW"/>
    <property type="match status" value="1"/>
</dbReference>
<evidence type="ECO:0000259" key="8">
    <source>
        <dbReference type="SMART" id="SM00738"/>
    </source>
</evidence>
<evidence type="ECO:0000256" key="6">
    <source>
        <dbReference type="NCBIfam" id="TIGR00922"/>
    </source>
</evidence>
<dbReference type="PROSITE" id="PS01014">
    <property type="entry name" value="NUSG"/>
    <property type="match status" value="1"/>
</dbReference>
<dbReference type="CDD" id="cd09891">
    <property type="entry name" value="NGN_Bact_1"/>
    <property type="match status" value="1"/>
</dbReference>
<dbReference type="SMART" id="SM00739">
    <property type="entry name" value="KOW"/>
    <property type="match status" value="1"/>
</dbReference>
<dbReference type="InterPro" id="IPR036735">
    <property type="entry name" value="NGN_dom_sf"/>
</dbReference>
<name>A0A523YR48_UNCAE</name>
<dbReference type="SMART" id="SM00738">
    <property type="entry name" value="NGN"/>
    <property type="match status" value="1"/>
</dbReference>
<dbReference type="PANTHER" id="PTHR30265:SF2">
    <property type="entry name" value="TRANSCRIPTION TERMINATION_ANTITERMINATION PROTEIN NUSG"/>
    <property type="match status" value="1"/>
</dbReference>
<evidence type="ECO:0000256" key="3">
    <source>
        <dbReference type="ARBA" id="ARBA00023015"/>
    </source>
</evidence>
<dbReference type="GO" id="GO:0032784">
    <property type="term" value="P:regulation of DNA-templated transcription elongation"/>
    <property type="evidence" value="ECO:0007669"/>
    <property type="project" value="InterPro"/>
</dbReference>
<dbReference type="GO" id="GO:0031564">
    <property type="term" value="P:transcription antitermination"/>
    <property type="evidence" value="ECO:0007669"/>
    <property type="project" value="UniProtKB-UniRule"/>
</dbReference>
<keyword evidence="4 5" id="KW-0804">Transcription</keyword>
<evidence type="ECO:0000256" key="4">
    <source>
        <dbReference type="ARBA" id="ARBA00023163"/>
    </source>
</evidence>
<dbReference type="InterPro" id="IPR005824">
    <property type="entry name" value="KOW"/>
</dbReference>
<sequence length="180" mass="20825">MSEKWSKKWYALHTYAGQEDRVMANLQQRIESFGMKDKIFRILIPKEKIAEVKNGKRRIYRRKVFPGYMLIEADLTEETKYVIGNTPGVSGFVGPKNQPVPLDEKEVSNIEHRMGLLEKKPKPGIVFEPGESIRIVQGPFTNFQGEIIEVNPHQQRLKVLVSIFGRETPVELEYVNVERL</sequence>
<keyword evidence="3 5" id="KW-0805">Transcription regulation</keyword>
<dbReference type="Pfam" id="PF02357">
    <property type="entry name" value="NusG"/>
    <property type="match status" value="1"/>
</dbReference>
<evidence type="ECO:0000256" key="7">
    <source>
        <dbReference type="RuleBase" id="RU000538"/>
    </source>
</evidence>
<reference evidence="10 11" key="1">
    <citation type="submission" date="2019-03" db="EMBL/GenBank/DDBJ databases">
        <title>Metabolic potential of uncultured bacteria and archaea associated with petroleum seepage in deep-sea sediments.</title>
        <authorList>
            <person name="Dong X."/>
            <person name="Hubert C."/>
        </authorList>
    </citation>
    <scope>NUCLEOTIDE SEQUENCE [LARGE SCALE GENOMIC DNA]</scope>
    <source>
        <strain evidence="10">E29_bin28</strain>
    </source>
</reference>
<accession>A0A523YR48</accession>
<organism evidence="10 11">
    <name type="scientific">Aerophobetes bacterium</name>
    <dbReference type="NCBI Taxonomy" id="2030807"/>
    <lineage>
        <taxon>Bacteria</taxon>
        <taxon>Candidatus Aerophobota</taxon>
    </lineage>
</organism>
<dbReference type="AlphaFoldDB" id="A0A523YR48"/>
<dbReference type="GO" id="GO:0005829">
    <property type="term" value="C:cytosol"/>
    <property type="evidence" value="ECO:0007669"/>
    <property type="project" value="UniProtKB-ARBA"/>
</dbReference>
<evidence type="ECO:0000256" key="1">
    <source>
        <dbReference type="ARBA" id="ARBA00022472"/>
    </source>
</evidence>
<dbReference type="FunFam" id="2.30.30.30:FF:000002">
    <property type="entry name" value="Transcription termination/antitermination factor NusG"/>
    <property type="match status" value="1"/>
</dbReference>
<evidence type="ECO:0000313" key="11">
    <source>
        <dbReference type="Proteomes" id="UP000316925"/>
    </source>
</evidence>
<dbReference type="Proteomes" id="UP000316925">
    <property type="component" value="Unassembled WGS sequence"/>
</dbReference>
<evidence type="ECO:0000256" key="5">
    <source>
        <dbReference type="HAMAP-Rule" id="MF_00948"/>
    </source>
</evidence>
<dbReference type="SUPFAM" id="SSF50104">
    <property type="entry name" value="Translation proteins SH3-like domain"/>
    <property type="match status" value="1"/>
</dbReference>
<dbReference type="InterPro" id="IPR047050">
    <property type="entry name" value="NGN"/>
</dbReference>
<dbReference type="SUPFAM" id="SSF82679">
    <property type="entry name" value="N-utilization substance G protein NusG, N-terminal domain"/>
    <property type="match status" value="1"/>
</dbReference>
<dbReference type="HAMAP" id="MF_00948">
    <property type="entry name" value="NusG"/>
    <property type="match status" value="1"/>
</dbReference>